<dbReference type="SUPFAM" id="SSF55469">
    <property type="entry name" value="FMN-dependent nitroreductase-like"/>
    <property type="match status" value="1"/>
</dbReference>
<dbReference type="InterPro" id="IPR029479">
    <property type="entry name" value="Nitroreductase"/>
</dbReference>
<reference evidence="2 3" key="1">
    <citation type="submission" date="2018-05" db="EMBL/GenBank/DDBJ databases">
        <title>A metagenomic window into the 2 km-deep terrestrial subsurface aquifer revealed taxonomically and functionally diverse microbial community comprising novel uncultured bacterial lineages.</title>
        <authorList>
            <person name="Kadnikov V.V."/>
            <person name="Mardanov A.V."/>
            <person name="Beletsky A.V."/>
            <person name="Banks D."/>
            <person name="Pimenov N.V."/>
            <person name="Frank Y.A."/>
            <person name="Karnachuk O.V."/>
            <person name="Ravin N.V."/>
        </authorList>
    </citation>
    <scope>NUCLEOTIDE SEQUENCE [LARGE SCALE GENOMIC DNA]</scope>
    <source>
        <strain evidence="2">BY5</strain>
    </source>
</reference>
<protein>
    <recommendedName>
        <fullName evidence="1">Nitroreductase domain-containing protein</fullName>
    </recommendedName>
</protein>
<accession>A0A367ZRZ7</accession>
<dbReference type="Proteomes" id="UP000252355">
    <property type="component" value="Unassembled WGS sequence"/>
</dbReference>
<proteinExistence type="predicted"/>
<evidence type="ECO:0000313" key="3">
    <source>
        <dbReference type="Proteomes" id="UP000252355"/>
    </source>
</evidence>
<evidence type="ECO:0000259" key="1">
    <source>
        <dbReference type="Pfam" id="PF00881"/>
    </source>
</evidence>
<dbReference type="GO" id="GO:0016491">
    <property type="term" value="F:oxidoreductase activity"/>
    <property type="evidence" value="ECO:0007669"/>
    <property type="project" value="InterPro"/>
</dbReference>
<dbReference type="PANTHER" id="PTHR43745:SF2">
    <property type="entry name" value="NITROREDUCTASE MJ1384-RELATED"/>
    <property type="match status" value="1"/>
</dbReference>
<sequence length="242" mass="27328">MNKEIGELFQQNTKYFRHRMPTGLLNLEARPAPYKEYPGARMINLPDPAHRRTPTLTRLLKERRSIRRYAPTPLALADLSFLLWASGGRQRVEHGHQFRTAPSAGALYPIETYVLAHEVEDLEAGLYHYGVREHRLELVATGDFRREITQAALEQAMCREAPAILLWTAVFDRCAWKYGQRAWRYIYLDAGHIAQNLALAATALGLGSCQIAALFDDEVNALLRIDGTTEGILYMSVVGHPG</sequence>
<dbReference type="Gene3D" id="3.40.109.10">
    <property type="entry name" value="NADH Oxidase"/>
    <property type="match status" value="1"/>
</dbReference>
<dbReference type="InterPro" id="IPR052544">
    <property type="entry name" value="Bacteriocin_Proc_Enz"/>
</dbReference>
<dbReference type="NCBIfam" id="TIGR03605">
    <property type="entry name" value="antibiot_sagB"/>
    <property type="match status" value="1"/>
</dbReference>
<name>A0A367ZRZ7_9BACT</name>
<dbReference type="EMBL" id="QOQW01000004">
    <property type="protein sequence ID" value="RCK80888.1"/>
    <property type="molecule type" value="Genomic_DNA"/>
</dbReference>
<dbReference type="Pfam" id="PF00881">
    <property type="entry name" value="Nitroreductase"/>
    <property type="match status" value="1"/>
</dbReference>
<feature type="domain" description="Nitroreductase" evidence="1">
    <location>
        <begin position="60"/>
        <end position="240"/>
    </location>
</feature>
<dbReference type="InterPro" id="IPR000415">
    <property type="entry name" value="Nitroreductase-like"/>
</dbReference>
<comment type="caution">
    <text evidence="2">The sequence shown here is derived from an EMBL/GenBank/DDBJ whole genome shotgun (WGS) entry which is preliminary data.</text>
</comment>
<dbReference type="InterPro" id="IPR020051">
    <property type="entry name" value="SagB-type_dehydrogenase"/>
</dbReference>
<evidence type="ECO:0000313" key="2">
    <source>
        <dbReference type="EMBL" id="RCK80888.1"/>
    </source>
</evidence>
<dbReference type="PANTHER" id="PTHR43745">
    <property type="entry name" value="NITROREDUCTASE MJ1384-RELATED"/>
    <property type="match status" value="1"/>
</dbReference>
<gene>
    <name evidence="2" type="ORF">OZSIB_2776</name>
</gene>
<dbReference type="CDD" id="cd02142">
    <property type="entry name" value="McbC_SagB-like_oxidoreductase"/>
    <property type="match status" value="1"/>
</dbReference>
<organism evidence="2 3">
    <name type="scientific">Candidatus Ozemobacter sibiricus</name>
    <dbReference type="NCBI Taxonomy" id="2268124"/>
    <lineage>
        <taxon>Bacteria</taxon>
        <taxon>Candidatus Ozemobacteria</taxon>
        <taxon>Candidatus Ozemobacterales</taxon>
        <taxon>Candidatus Ozemobacteraceae</taxon>
        <taxon>Candidatus Ozemobacter</taxon>
    </lineage>
</organism>
<dbReference type="AlphaFoldDB" id="A0A367ZRZ7"/>